<proteinExistence type="predicted"/>
<dbReference type="Pfam" id="PF22098">
    <property type="entry name" value="DUF6942"/>
    <property type="match status" value="1"/>
</dbReference>
<name>A0ABV6BH08_9GAMM</name>
<protein>
    <submittedName>
        <fullName evidence="1">DUF6942 family protein</fullName>
    </submittedName>
</protein>
<reference evidence="1 2" key="1">
    <citation type="submission" date="2024-09" db="EMBL/GenBank/DDBJ databases">
        <authorList>
            <person name="Sun Q."/>
            <person name="Mori K."/>
        </authorList>
    </citation>
    <scope>NUCLEOTIDE SEQUENCE [LARGE SCALE GENOMIC DNA]</scope>
    <source>
        <strain evidence="1 2">KCTC 23315</strain>
    </source>
</reference>
<evidence type="ECO:0000313" key="1">
    <source>
        <dbReference type="EMBL" id="MFC0049689.1"/>
    </source>
</evidence>
<sequence length="189" mass="20999">MRPVLPQGGVGDPQARLRVYVAKAPPMAEFAGLDACLALLPGQIDQIYQHCGNGWRKVFNVYAKLVWALPAPWQPNLQGARSWQQWRDQSLLQAGSDTALLFGQTGFAASDCGVDTIHIIAGRQHARDLLAQGLLPDTWTGGLVWLDDEFAVAKRVRLVVCPYLDYRQLSDVKITRLVQLIRQWPAIAD</sequence>
<dbReference type="InterPro" id="IPR054222">
    <property type="entry name" value="DUF6942"/>
</dbReference>
<gene>
    <name evidence="1" type="ORF">ACFFJP_15430</name>
</gene>
<accession>A0ABV6BH08</accession>
<organism evidence="1 2">
    <name type="scientific">Rheinheimera tilapiae</name>
    <dbReference type="NCBI Taxonomy" id="875043"/>
    <lineage>
        <taxon>Bacteria</taxon>
        <taxon>Pseudomonadati</taxon>
        <taxon>Pseudomonadota</taxon>
        <taxon>Gammaproteobacteria</taxon>
        <taxon>Chromatiales</taxon>
        <taxon>Chromatiaceae</taxon>
        <taxon>Rheinheimera</taxon>
    </lineage>
</organism>
<dbReference type="RefSeq" id="WP_377246025.1">
    <property type="nucleotide sequence ID" value="NZ_JBHLXP010000004.1"/>
</dbReference>
<evidence type="ECO:0000313" key="2">
    <source>
        <dbReference type="Proteomes" id="UP001589813"/>
    </source>
</evidence>
<dbReference type="EMBL" id="JBHLXP010000004">
    <property type="protein sequence ID" value="MFC0049689.1"/>
    <property type="molecule type" value="Genomic_DNA"/>
</dbReference>
<keyword evidence="2" id="KW-1185">Reference proteome</keyword>
<dbReference type="Proteomes" id="UP001589813">
    <property type="component" value="Unassembled WGS sequence"/>
</dbReference>
<comment type="caution">
    <text evidence="1">The sequence shown here is derived from an EMBL/GenBank/DDBJ whole genome shotgun (WGS) entry which is preliminary data.</text>
</comment>